<dbReference type="GO" id="GO:0043565">
    <property type="term" value="F:sequence-specific DNA binding"/>
    <property type="evidence" value="ECO:0007669"/>
    <property type="project" value="InterPro"/>
</dbReference>
<keyword evidence="11" id="KW-1185">Reference proteome</keyword>
<name>A0A1I7XJZ9_HETBA</name>
<evidence type="ECO:0000256" key="5">
    <source>
        <dbReference type="ARBA" id="ARBA00023015"/>
    </source>
</evidence>
<keyword evidence="9" id="KW-0539">Nucleus</keyword>
<evidence type="ECO:0000256" key="7">
    <source>
        <dbReference type="ARBA" id="ARBA00023163"/>
    </source>
</evidence>
<keyword evidence="2" id="KW-0479">Metal-binding</keyword>
<evidence type="ECO:0000256" key="4">
    <source>
        <dbReference type="ARBA" id="ARBA00022833"/>
    </source>
</evidence>
<evidence type="ECO:0000256" key="9">
    <source>
        <dbReference type="ARBA" id="ARBA00023242"/>
    </source>
</evidence>
<dbReference type="InterPro" id="IPR035500">
    <property type="entry name" value="NHR-like_dom_sf"/>
</dbReference>
<dbReference type="AlphaFoldDB" id="A0A1I7XJZ9"/>
<organism evidence="11 12">
    <name type="scientific">Heterorhabditis bacteriophora</name>
    <name type="common">Entomopathogenic nematode worm</name>
    <dbReference type="NCBI Taxonomy" id="37862"/>
    <lineage>
        <taxon>Eukaryota</taxon>
        <taxon>Metazoa</taxon>
        <taxon>Ecdysozoa</taxon>
        <taxon>Nematoda</taxon>
        <taxon>Chromadorea</taxon>
        <taxon>Rhabditida</taxon>
        <taxon>Rhabditina</taxon>
        <taxon>Rhabditomorpha</taxon>
        <taxon>Strongyloidea</taxon>
        <taxon>Heterorhabditidae</taxon>
        <taxon>Heterorhabditis</taxon>
    </lineage>
</organism>
<dbReference type="Pfam" id="PF00105">
    <property type="entry name" value="zf-C4"/>
    <property type="match status" value="1"/>
</dbReference>
<protein>
    <submittedName>
        <fullName evidence="12">Nuclear receptor domain-containing protein</fullName>
    </submittedName>
</protein>
<dbReference type="WBParaSite" id="Hba_17848">
    <property type="protein sequence ID" value="Hba_17848"/>
    <property type="gene ID" value="Hba_17848"/>
</dbReference>
<dbReference type="SUPFAM" id="SSF48508">
    <property type="entry name" value="Nuclear receptor ligand-binding domain"/>
    <property type="match status" value="1"/>
</dbReference>
<evidence type="ECO:0000256" key="8">
    <source>
        <dbReference type="ARBA" id="ARBA00023170"/>
    </source>
</evidence>
<keyword evidence="6" id="KW-0238">DNA-binding</keyword>
<comment type="similarity">
    <text evidence="1">Belongs to the nuclear hormone receptor family.</text>
</comment>
<dbReference type="PANTHER" id="PTHR46397:SF5">
    <property type="entry name" value="NUCLEAR HORMONE RECEPTOR FAMILY MEMBER NHR-20"/>
    <property type="match status" value="1"/>
</dbReference>
<dbReference type="SUPFAM" id="SSF57716">
    <property type="entry name" value="Glucocorticoid receptor-like (DNA-binding domain)"/>
    <property type="match status" value="1"/>
</dbReference>
<evidence type="ECO:0000313" key="12">
    <source>
        <dbReference type="WBParaSite" id="Hba_17848"/>
    </source>
</evidence>
<keyword evidence="4" id="KW-0862">Zinc</keyword>
<evidence type="ECO:0000259" key="10">
    <source>
        <dbReference type="Pfam" id="PF00105"/>
    </source>
</evidence>
<dbReference type="Proteomes" id="UP000095283">
    <property type="component" value="Unplaced"/>
</dbReference>
<accession>A0A1I7XJZ9</accession>
<evidence type="ECO:0000313" key="11">
    <source>
        <dbReference type="Proteomes" id="UP000095283"/>
    </source>
</evidence>
<reference evidence="12" key="1">
    <citation type="submission" date="2016-11" db="UniProtKB">
        <authorList>
            <consortium name="WormBaseParasite"/>
        </authorList>
    </citation>
    <scope>IDENTIFICATION</scope>
</reference>
<dbReference type="Gene3D" id="3.30.50.10">
    <property type="entry name" value="Erythroid Transcription Factor GATA-1, subunit A"/>
    <property type="match status" value="1"/>
</dbReference>
<keyword evidence="3" id="KW-0863">Zinc-finger</keyword>
<feature type="domain" description="Nuclear receptor" evidence="10">
    <location>
        <begin position="23"/>
        <end position="51"/>
    </location>
</feature>
<keyword evidence="8" id="KW-0675">Receptor</keyword>
<evidence type="ECO:0000256" key="2">
    <source>
        <dbReference type="ARBA" id="ARBA00022723"/>
    </source>
</evidence>
<dbReference type="PANTHER" id="PTHR46397">
    <property type="entry name" value="NUCLEAR HORMONE RECEPTOR FAMILY-RELATED"/>
    <property type="match status" value="1"/>
</dbReference>
<dbReference type="GO" id="GO:0008270">
    <property type="term" value="F:zinc ion binding"/>
    <property type="evidence" value="ECO:0007669"/>
    <property type="project" value="UniProtKB-KW"/>
</dbReference>
<dbReference type="GO" id="GO:0003700">
    <property type="term" value="F:DNA-binding transcription factor activity"/>
    <property type="evidence" value="ECO:0007669"/>
    <property type="project" value="InterPro"/>
</dbReference>
<sequence>MPAPVENAFPTTAYSSAKDNTTYSRCYDTKGMHQICRSCRFEKCLNSGMNKTGVQPRRTTSEHRRSFCTKSGLKRNKRFAHVAPSTKEEEEQAEEVIELSRASSFDNISDSSLDVKHGDLRQLNPALSSVNLSTVKISSSSPRSSQIEHEDPFTREDIRPLSFRAFRKSIRTHILLIYEWLQAWPDYQTLDNNDKVSFLGQNKLRTMPSFIILRYPDRFVMQNGGYVSCIDGCDEGWQDEKEISGKVKKMYAQPSSV</sequence>
<keyword evidence="5" id="KW-0805">Transcription regulation</keyword>
<dbReference type="InterPro" id="IPR001628">
    <property type="entry name" value="Znf_hrmn_rcpt"/>
</dbReference>
<evidence type="ECO:0000256" key="3">
    <source>
        <dbReference type="ARBA" id="ARBA00022771"/>
    </source>
</evidence>
<evidence type="ECO:0000256" key="1">
    <source>
        <dbReference type="ARBA" id="ARBA00005993"/>
    </source>
</evidence>
<keyword evidence="7" id="KW-0804">Transcription</keyword>
<dbReference type="InterPro" id="IPR013088">
    <property type="entry name" value="Znf_NHR/GATA"/>
</dbReference>
<evidence type="ECO:0000256" key="6">
    <source>
        <dbReference type="ARBA" id="ARBA00023125"/>
    </source>
</evidence>
<proteinExistence type="inferred from homology"/>